<dbReference type="InterPro" id="IPR015943">
    <property type="entry name" value="WD40/YVTN_repeat-like_dom_sf"/>
</dbReference>
<dbReference type="PANTHER" id="PTHR19879">
    <property type="entry name" value="TRANSCRIPTION INITIATION FACTOR TFIID"/>
    <property type="match status" value="1"/>
</dbReference>
<feature type="region of interest" description="Disordered" evidence="4">
    <location>
        <begin position="202"/>
        <end position="221"/>
    </location>
</feature>
<evidence type="ECO:0000256" key="3">
    <source>
        <dbReference type="PROSITE-ProRule" id="PRU00221"/>
    </source>
</evidence>
<dbReference type="InterPro" id="IPR019775">
    <property type="entry name" value="WD40_repeat_CS"/>
</dbReference>
<dbReference type="SMART" id="SM00320">
    <property type="entry name" value="WD40"/>
    <property type="match status" value="5"/>
</dbReference>
<organism evidence="5 6">
    <name type="scientific">Elysia chlorotica</name>
    <name type="common">Eastern emerald elysia</name>
    <name type="synonym">Sea slug</name>
    <dbReference type="NCBI Taxonomy" id="188477"/>
    <lineage>
        <taxon>Eukaryota</taxon>
        <taxon>Metazoa</taxon>
        <taxon>Spiralia</taxon>
        <taxon>Lophotrochozoa</taxon>
        <taxon>Mollusca</taxon>
        <taxon>Gastropoda</taxon>
        <taxon>Heterobranchia</taxon>
        <taxon>Euthyneura</taxon>
        <taxon>Panpulmonata</taxon>
        <taxon>Sacoglossa</taxon>
        <taxon>Placobranchoidea</taxon>
        <taxon>Plakobranchidae</taxon>
        <taxon>Elysia</taxon>
    </lineage>
</organism>
<protein>
    <submittedName>
        <fullName evidence="5">Uncharacterized protein</fullName>
    </submittedName>
</protein>
<dbReference type="InterPro" id="IPR036322">
    <property type="entry name" value="WD40_repeat_dom_sf"/>
</dbReference>
<keyword evidence="2" id="KW-0677">Repeat</keyword>
<feature type="repeat" description="WD" evidence="3">
    <location>
        <begin position="87"/>
        <end position="127"/>
    </location>
</feature>
<dbReference type="PRINTS" id="PR00320">
    <property type="entry name" value="GPROTEINBRPT"/>
</dbReference>
<dbReference type="AlphaFoldDB" id="A0A433TSP4"/>
<dbReference type="PANTHER" id="PTHR19879:SF9">
    <property type="entry name" value="TRANSCRIPTION INITIATION FACTOR TFIID SUBUNIT 5"/>
    <property type="match status" value="1"/>
</dbReference>
<keyword evidence="6" id="KW-1185">Reference proteome</keyword>
<comment type="caution">
    <text evidence="5">The sequence shown here is derived from an EMBL/GenBank/DDBJ whole genome shotgun (WGS) entry which is preliminary data.</text>
</comment>
<evidence type="ECO:0000256" key="1">
    <source>
        <dbReference type="ARBA" id="ARBA00022574"/>
    </source>
</evidence>
<feature type="repeat" description="WD" evidence="3">
    <location>
        <begin position="128"/>
        <end position="169"/>
    </location>
</feature>
<name>A0A433TSP4_ELYCH</name>
<dbReference type="Pfam" id="PF00400">
    <property type="entry name" value="WD40"/>
    <property type="match status" value="4"/>
</dbReference>
<dbReference type="CDD" id="cd00200">
    <property type="entry name" value="WD40"/>
    <property type="match status" value="1"/>
</dbReference>
<sequence length="227" mass="24767">TGHAKSVEVVAFSPGSVYLCTGSWDRTAILWCVQTGCHIRTLVGHHSLVQSVAFSPNFQFLATGSWDYTVKVWTLDHIEGGNKHMTLIGHTGNVHSVAFSKIGMLASGSWDRTIRLWNPWTGKLLRLLEGHIGWVKAVTFSPDSIFVASAADDDFVKVWDIPSGECINTLEGNTDLAQHCAFTAKGLLVASGAAVSKIKKVNQKDNEEEGEGHQDNKEGQLMALLHQ</sequence>
<dbReference type="PROSITE" id="PS50082">
    <property type="entry name" value="WD_REPEATS_2"/>
    <property type="match status" value="4"/>
</dbReference>
<evidence type="ECO:0000313" key="5">
    <source>
        <dbReference type="EMBL" id="RUS84629.1"/>
    </source>
</evidence>
<proteinExistence type="predicted"/>
<dbReference type="EMBL" id="RQTK01000199">
    <property type="protein sequence ID" value="RUS84629.1"/>
    <property type="molecule type" value="Genomic_DNA"/>
</dbReference>
<evidence type="ECO:0000256" key="2">
    <source>
        <dbReference type="ARBA" id="ARBA00022737"/>
    </source>
</evidence>
<dbReference type="PROSITE" id="PS50294">
    <property type="entry name" value="WD_REPEATS_REGION"/>
    <property type="match status" value="4"/>
</dbReference>
<dbReference type="STRING" id="188477.A0A433TSP4"/>
<feature type="repeat" description="WD" evidence="3">
    <location>
        <begin position="1"/>
        <end position="41"/>
    </location>
</feature>
<dbReference type="Proteomes" id="UP000271974">
    <property type="component" value="Unassembled WGS sequence"/>
</dbReference>
<dbReference type="PROSITE" id="PS00678">
    <property type="entry name" value="WD_REPEATS_1"/>
    <property type="match status" value="1"/>
</dbReference>
<dbReference type="InterPro" id="IPR001680">
    <property type="entry name" value="WD40_rpt"/>
</dbReference>
<gene>
    <name evidence="5" type="ORF">EGW08_007601</name>
</gene>
<reference evidence="5 6" key="1">
    <citation type="submission" date="2019-01" db="EMBL/GenBank/DDBJ databases">
        <title>A draft genome assembly of the solar-powered sea slug Elysia chlorotica.</title>
        <authorList>
            <person name="Cai H."/>
            <person name="Li Q."/>
            <person name="Fang X."/>
            <person name="Li J."/>
            <person name="Curtis N.E."/>
            <person name="Altenburger A."/>
            <person name="Shibata T."/>
            <person name="Feng M."/>
            <person name="Maeda T."/>
            <person name="Schwartz J.A."/>
            <person name="Shigenobu S."/>
            <person name="Lundholm N."/>
            <person name="Nishiyama T."/>
            <person name="Yang H."/>
            <person name="Hasebe M."/>
            <person name="Li S."/>
            <person name="Pierce S.K."/>
            <person name="Wang J."/>
        </authorList>
    </citation>
    <scope>NUCLEOTIDE SEQUENCE [LARGE SCALE GENOMIC DNA]</scope>
    <source>
        <strain evidence="5">EC2010</strain>
        <tissue evidence="5">Whole organism of an adult</tissue>
    </source>
</reference>
<dbReference type="OrthoDB" id="674604at2759"/>
<dbReference type="SUPFAM" id="SSF50978">
    <property type="entry name" value="WD40 repeat-like"/>
    <property type="match status" value="1"/>
</dbReference>
<evidence type="ECO:0000256" key="4">
    <source>
        <dbReference type="SAM" id="MobiDB-lite"/>
    </source>
</evidence>
<evidence type="ECO:0000313" key="6">
    <source>
        <dbReference type="Proteomes" id="UP000271974"/>
    </source>
</evidence>
<feature type="non-terminal residue" evidence="5">
    <location>
        <position position="1"/>
    </location>
</feature>
<dbReference type="Gene3D" id="2.130.10.10">
    <property type="entry name" value="YVTN repeat-like/Quinoprotein amine dehydrogenase"/>
    <property type="match status" value="2"/>
</dbReference>
<feature type="repeat" description="WD" evidence="3">
    <location>
        <begin position="42"/>
        <end position="76"/>
    </location>
</feature>
<dbReference type="InterPro" id="IPR020472">
    <property type="entry name" value="WD40_PAC1"/>
</dbReference>
<accession>A0A433TSP4</accession>
<keyword evidence="1 3" id="KW-0853">WD repeat</keyword>